<dbReference type="Gene3D" id="3.40.1160.10">
    <property type="entry name" value="Acetylglutamate kinase-like"/>
    <property type="match status" value="1"/>
</dbReference>
<dbReference type="Gene3D" id="3.30.2130.10">
    <property type="entry name" value="VC0802-like"/>
    <property type="match status" value="1"/>
</dbReference>
<dbReference type="GO" id="GO:0005829">
    <property type="term" value="C:cytosol"/>
    <property type="evidence" value="ECO:0007669"/>
    <property type="project" value="TreeGrafter"/>
</dbReference>
<dbReference type="GO" id="GO:0004072">
    <property type="term" value="F:aspartate kinase activity"/>
    <property type="evidence" value="ECO:0007669"/>
    <property type="project" value="UniProtKB-EC"/>
</dbReference>
<evidence type="ECO:0000256" key="9">
    <source>
        <dbReference type="RuleBase" id="RU003448"/>
    </source>
</evidence>
<gene>
    <name evidence="12" type="ORF">AVDCRST_MAG70-1523</name>
</gene>
<dbReference type="CDD" id="cd04243">
    <property type="entry name" value="AAK_AK-HSDH-like"/>
    <property type="match status" value="1"/>
</dbReference>
<keyword evidence="3 9" id="KW-0808">Transferase</keyword>
<organism evidence="12">
    <name type="scientific">uncultured Thermomicrobiales bacterium</name>
    <dbReference type="NCBI Taxonomy" id="1645740"/>
    <lineage>
        <taxon>Bacteria</taxon>
        <taxon>Pseudomonadati</taxon>
        <taxon>Thermomicrobiota</taxon>
        <taxon>Thermomicrobia</taxon>
        <taxon>Thermomicrobiales</taxon>
        <taxon>environmental samples</taxon>
    </lineage>
</organism>
<feature type="binding site" evidence="8">
    <location>
        <position position="238"/>
    </location>
    <ligand>
        <name>ATP</name>
        <dbReference type="ChEBI" id="CHEBI:30616"/>
    </ligand>
</feature>
<evidence type="ECO:0000313" key="12">
    <source>
        <dbReference type="EMBL" id="CAA9559207.1"/>
    </source>
</evidence>
<comment type="catalytic activity">
    <reaction evidence="7 9">
        <text>L-aspartate + ATP = 4-phospho-L-aspartate + ADP</text>
        <dbReference type="Rhea" id="RHEA:23776"/>
        <dbReference type="ChEBI" id="CHEBI:29991"/>
        <dbReference type="ChEBI" id="CHEBI:30616"/>
        <dbReference type="ChEBI" id="CHEBI:57535"/>
        <dbReference type="ChEBI" id="CHEBI:456216"/>
        <dbReference type="EC" id="2.7.2.4"/>
    </reaction>
</comment>
<dbReference type="GO" id="GO:0009089">
    <property type="term" value="P:lysine biosynthetic process via diaminopimelate"/>
    <property type="evidence" value="ECO:0007669"/>
    <property type="project" value="UniProtKB-UniPathway"/>
</dbReference>
<proteinExistence type="inferred from homology"/>
<keyword evidence="5 9" id="KW-0418">Kinase</keyword>
<keyword evidence="4 8" id="KW-0547">Nucleotide-binding</keyword>
<dbReference type="Pfam" id="PF00696">
    <property type="entry name" value="AA_kinase"/>
    <property type="match status" value="1"/>
</dbReference>
<evidence type="ECO:0000256" key="3">
    <source>
        <dbReference type="ARBA" id="ARBA00022679"/>
    </source>
</evidence>
<dbReference type="InterPro" id="IPR054352">
    <property type="entry name" value="ACT_Aspartokinase"/>
</dbReference>
<dbReference type="GO" id="GO:0009090">
    <property type="term" value="P:homoserine biosynthetic process"/>
    <property type="evidence" value="ECO:0007669"/>
    <property type="project" value="TreeGrafter"/>
</dbReference>
<keyword evidence="10" id="KW-0028">Amino-acid biosynthesis</keyword>
<dbReference type="PANTHER" id="PTHR21499:SF59">
    <property type="entry name" value="ASPARTOKINASE"/>
    <property type="match status" value="1"/>
</dbReference>
<dbReference type="UniPathway" id="UPA00034">
    <property type="reaction ID" value="UER00015"/>
</dbReference>
<comment type="pathway">
    <text evidence="10">Amino-acid biosynthesis; L-methionine biosynthesis via de novo pathway; L-homoserine from L-aspartate: step 1/3.</text>
</comment>
<evidence type="ECO:0000256" key="1">
    <source>
        <dbReference type="ARBA" id="ARBA00004766"/>
    </source>
</evidence>
<dbReference type="UniPathway" id="UPA00050">
    <property type="reaction ID" value="UER00461"/>
</dbReference>
<comment type="similarity">
    <text evidence="2 9">Belongs to the aspartokinase family.</text>
</comment>
<dbReference type="UniPathway" id="UPA00051">
    <property type="reaction ID" value="UER00462"/>
</dbReference>
<dbReference type="Gene3D" id="1.20.120.1320">
    <property type="entry name" value="Aspartokinase, catalytic domain"/>
    <property type="match status" value="1"/>
</dbReference>
<feature type="domain" description="ACT" evidence="11">
    <location>
        <begin position="399"/>
        <end position="473"/>
    </location>
</feature>
<evidence type="ECO:0000256" key="8">
    <source>
        <dbReference type="PIRSR" id="PIRSR000726-1"/>
    </source>
</evidence>
<dbReference type="SUPFAM" id="SSF53633">
    <property type="entry name" value="Carbamate kinase-like"/>
    <property type="match status" value="1"/>
</dbReference>
<dbReference type="InterPro" id="IPR005260">
    <property type="entry name" value="Asp_kin_monofn"/>
</dbReference>
<evidence type="ECO:0000259" key="11">
    <source>
        <dbReference type="PROSITE" id="PS51671"/>
    </source>
</evidence>
<comment type="pathway">
    <text evidence="10">Amino-acid biosynthesis; L-threonine biosynthesis; L-threonine from L-aspartate: step 1/5.</text>
</comment>
<dbReference type="InterPro" id="IPR018042">
    <property type="entry name" value="Aspartate_kinase_CS"/>
</dbReference>
<dbReference type="Pfam" id="PF22468">
    <property type="entry name" value="ACT_9"/>
    <property type="match status" value="1"/>
</dbReference>
<evidence type="ECO:0000256" key="2">
    <source>
        <dbReference type="ARBA" id="ARBA00010122"/>
    </source>
</evidence>
<reference evidence="12" key="1">
    <citation type="submission" date="2020-02" db="EMBL/GenBank/DDBJ databases">
        <authorList>
            <person name="Meier V. D."/>
        </authorList>
    </citation>
    <scope>NUCLEOTIDE SEQUENCE</scope>
    <source>
        <strain evidence="12">AVDCRST_MAG70</strain>
    </source>
</reference>
<dbReference type="GO" id="GO:0009088">
    <property type="term" value="P:threonine biosynthetic process"/>
    <property type="evidence" value="ECO:0007669"/>
    <property type="project" value="UniProtKB-UniPathway"/>
</dbReference>
<dbReference type="PROSITE" id="PS00324">
    <property type="entry name" value="ASPARTOKINASE"/>
    <property type="match status" value="1"/>
</dbReference>
<protein>
    <recommendedName>
        <fullName evidence="9">Aspartokinase</fullName>
        <ecNumber evidence="9">2.7.2.4</ecNumber>
    </recommendedName>
</protein>
<keyword evidence="6 8" id="KW-0067">ATP-binding</keyword>
<accession>A0A6J4UX29</accession>
<dbReference type="PIRSF" id="PIRSF000726">
    <property type="entry name" value="Asp_kin"/>
    <property type="match status" value="1"/>
</dbReference>
<evidence type="ECO:0000256" key="10">
    <source>
        <dbReference type="RuleBase" id="RU004249"/>
    </source>
</evidence>
<feature type="binding site" evidence="8">
    <location>
        <begin position="263"/>
        <end position="264"/>
    </location>
    <ligand>
        <name>ATP</name>
        <dbReference type="ChEBI" id="CHEBI:30616"/>
    </ligand>
</feature>
<dbReference type="PROSITE" id="PS51671">
    <property type="entry name" value="ACT"/>
    <property type="match status" value="1"/>
</dbReference>
<comment type="pathway">
    <text evidence="1 10">Amino-acid biosynthesis; L-lysine biosynthesis via DAP pathway; (S)-tetrahydrodipicolinate from L-aspartate: step 1/4.</text>
</comment>
<dbReference type="GO" id="GO:0005524">
    <property type="term" value="F:ATP binding"/>
    <property type="evidence" value="ECO:0007669"/>
    <property type="project" value="UniProtKB-KW"/>
</dbReference>
<dbReference type="InterPro" id="IPR042199">
    <property type="entry name" value="AsparK_Bifunc_asparK/hSer_DH"/>
</dbReference>
<sequence>MIILKFGGTSVGDAARVRDAAAIVALQPSPRVVVVSAASGITNALLEAARATAAGDGERAAAALATVHDRHRNVADAVPDGAERATVRAELATLHARLDEALCEVAEAGALSDRLSDRIVATGEKAMSICFAAYLRAAGEPAGHVFADRVVGTDDRYGNARLDRARTRAQAHEVIRPLLDIGQTAVVTGFIGAAPDGSTTTLGRGGSDYSATILGAALDAEEVQIWTDVPGVLSADPRQVKAARVVPVISYDEAQELAHFGAKVLHPRTIRPAVARDIPVRILSTFAPLEPGTVVTRQAVGTRVKAITALRGLILLTVDVPELEDLTGAAAVAFGVLHAEGAEVAFAAQGSSRRRMTYLLDGVTGGCDRLGARLATALDDHDGLDADVECMEDVALVAAVGAGAAGQPGTLGRMLDVLGQAGVTVLAASQQTSNVAVVAAVSATDADRAVDVLHAALIPRTELPAPPPRRRTRRADILGESLQVG</sequence>
<evidence type="ECO:0000256" key="5">
    <source>
        <dbReference type="ARBA" id="ARBA00022777"/>
    </source>
</evidence>
<dbReference type="InterPro" id="IPR001048">
    <property type="entry name" value="Asp/Glu/Uridylate_kinase"/>
</dbReference>
<dbReference type="SUPFAM" id="SSF55021">
    <property type="entry name" value="ACT-like"/>
    <property type="match status" value="1"/>
</dbReference>
<dbReference type="InterPro" id="IPR036393">
    <property type="entry name" value="AceGlu_kinase-like_sf"/>
</dbReference>
<dbReference type="AlphaFoldDB" id="A0A6J4UX29"/>
<dbReference type="EMBL" id="CADCWH010000242">
    <property type="protein sequence ID" value="CAA9559207.1"/>
    <property type="molecule type" value="Genomic_DNA"/>
</dbReference>
<evidence type="ECO:0000256" key="7">
    <source>
        <dbReference type="ARBA" id="ARBA00047872"/>
    </source>
</evidence>
<name>A0A6J4UX29_9BACT</name>
<dbReference type="InterPro" id="IPR002912">
    <property type="entry name" value="ACT_dom"/>
</dbReference>
<dbReference type="NCBIfam" id="TIGR00657">
    <property type="entry name" value="asp_kinases"/>
    <property type="match status" value="1"/>
</dbReference>
<dbReference type="InterPro" id="IPR001341">
    <property type="entry name" value="Asp_kinase"/>
</dbReference>
<dbReference type="InterPro" id="IPR045865">
    <property type="entry name" value="ACT-like_dom_sf"/>
</dbReference>
<dbReference type="PANTHER" id="PTHR21499">
    <property type="entry name" value="ASPARTATE KINASE"/>
    <property type="match status" value="1"/>
</dbReference>
<feature type="binding site" evidence="8">
    <location>
        <begin position="227"/>
        <end position="228"/>
    </location>
    <ligand>
        <name>ATP</name>
        <dbReference type="ChEBI" id="CHEBI:30616"/>
    </ligand>
</feature>
<dbReference type="EC" id="2.7.2.4" evidence="9"/>
<evidence type="ECO:0000256" key="4">
    <source>
        <dbReference type="ARBA" id="ARBA00022741"/>
    </source>
</evidence>
<evidence type="ECO:0000256" key="6">
    <source>
        <dbReference type="ARBA" id="ARBA00022840"/>
    </source>
</evidence>